<dbReference type="OrthoDB" id="273738at2759"/>
<evidence type="ECO:0008006" key="5">
    <source>
        <dbReference type="Google" id="ProtNLM"/>
    </source>
</evidence>
<organism evidence="3 4">
    <name type="scientific">Trypanosoma brucei gambiense (strain MHOM/CI/86/DAL972)</name>
    <dbReference type="NCBI Taxonomy" id="679716"/>
    <lineage>
        <taxon>Eukaryota</taxon>
        <taxon>Discoba</taxon>
        <taxon>Euglenozoa</taxon>
        <taxon>Kinetoplastea</taxon>
        <taxon>Metakinetoplastina</taxon>
        <taxon>Trypanosomatida</taxon>
        <taxon>Trypanosomatidae</taxon>
        <taxon>Trypanosoma</taxon>
    </lineage>
</organism>
<sequence>MEIIFFIYMYVHVCLSVCCSATVSHKGIMSDAGCVTSRSSSDNYGGGGSSDSGIQSPINSSGDVFDIRDVESPISDQDDDAIELQRGSTTSRVFMQALTNRLLLTQMEGDGTETLDFTACDSSSGDDFVTVMNTTTATTVSVAPSLSLSSLARAEQLLQKSVTLVNGGQHITLTKEDLERLRDSRLLHFLEANSATFVKHLHGQGQGRNMPSGKAAGCEENAEVKTEAEKVGGDADPFVNVMDDDGVEYRIYTDKDGKLLVPVNAEDEGGDEDVEEEEEEEEGGEESAAIQSRTPVESVRAASATEKSASSRSRGGRIVRLKKAAKPFVRGIGLTAEEDRRVMELLKTDFTNEPSPYDMDTERAEALEERLRWFREVRGPLNYQKGSAEFDGDDTEDDIPFGRPSTGDTTSTVSVKAIGNSYMREARDQRVLQVRLKSINTELAALQRLQRLEALCPTAGVEHLVGIPRPEWSKEVPPPLGDDIIRQLLEEAQCENKKAQAKGEKRPLQNQDEGLSYLQEKLRLAASRVEALLPQSPTSA</sequence>
<dbReference type="GeneID" id="23861188"/>
<reference evidence="4" key="1">
    <citation type="journal article" date="2010" name="PLoS Negl. Trop. Dis.">
        <title>The genome sequence of Trypanosoma brucei gambiense, causative agent of chronic human african trypanosomiasis.</title>
        <authorList>
            <person name="Jackson A.P."/>
            <person name="Sanders M."/>
            <person name="Berry A."/>
            <person name="McQuillan J."/>
            <person name="Aslett M.A."/>
            <person name="Quail M.A."/>
            <person name="Chukualim B."/>
            <person name="Capewell P."/>
            <person name="MacLeod A."/>
            <person name="Melville S.E."/>
            <person name="Gibson W."/>
            <person name="Barry J.D."/>
            <person name="Berriman M."/>
            <person name="Hertz-Fowler C."/>
        </authorList>
    </citation>
    <scope>NUCLEOTIDE SEQUENCE [LARGE SCALE GENOMIC DNA]</scope>
    <source>
        <strain evidence="4">MHOM/CI/86/DAL972</strain>
    </source>
</reference>
<proteinExistence type="predicted"/>
<dbReference type="EMBL" id="FN554968">
    <property type="protein sequence ID" value="CBH11067.1"/>
    <property type="molecule type" value="Genomic_DNA"/>
</dbReference>
<dbReference type="RefSeq" id="XP_011773354.1">
    <property type="nucleotide sequence ID" value="XM_011775052.1"/>
</dbReference>
<name>C9ZNT9_TRYB9</name>
<gene>
    <name evidence="3" type="ORF">TbgDal_V2050</name>
</gene>
<feature type="compositionally biased region" description="Acidic residues" evidence="1">
    <location>
        <begin position="265"/>
        <end position="285"/>
    </location>
</feature>
<evidence type="ECO:0000313" key="3">
    <source>
        <dbReference type="EMBL" id="CBH11067.1"/>
    </source>
</evidence>
<evidence type="ECO:0000313" key="4">
    <source>
        <dbReference type="Proteomes" id="UP000002316"/>
    </source>
</evidence>
<dbReference type="Proteomes" id="UP000002316">
    <property type="component" value="Chromosome 5"/>
</dbReference>
<dbReference type="KEGG" id="tbg:TbgDal_V2050"/>
<dbReference type="AlphaFoldDB" id="C9ZNT9"/>
<evidence type="ECO:0000256" key="2">
    <source>
        <dbReference type="SAM" id="SignalP"/>
    </source>
</evidence>
<feature type="signal peptide" evidence="2">
    <location>
        <begin position="1"/>
        <end position="16"/>
    </location>
</feature>
<keyword evidence="2" id="KW-0732">Signal</keyword>
<dbReference type="VEuPathDB" id="TriTrypDB:Tbg972.5.2050"/>
<protein>
    <recommendedName>
        <fullName evidence="5">Fibrous sheath-interacting protein 1</fullName>
    </recommendedName>
</protein>
<feature type="chain" id="PRO_5003005405" description="Fibrous sheath-interacting protein 1" evidence="2">
    <location>
        <begin position="17"/>
        <end position="540"/>
    </location>
</feature>
<evidence type="ECO:0000256" key="1">
    <source>
        <dbReference type="SAM" id="MobiDB-lite"/>
    </source>
</evidence>
<accession>C9ZNT9</accession>
<feature type="region of interest" description="Disordered" evidence="1">
    <location>
        <begin position="263"/>
        <end position="315"/>
    </location>
</feature>